<comment type="subcellular location">
    <subcellularLocation>
        <location evidence="1">Cell inner membrane</location>
    </subcellularLocation>
</comment>
<evidence type="ECO:0000256" key="6">
    <source>
        <dbReference type="ARBA" id="ARBA00023315"/>
    </source>
</evidence>
<proteinExistence type="predicted"/>
<keyword evidence="6 7" id="KW-0012">Acyltransferase</keyword>
<dbReference type="GO" id="GO:0009247">
    <property type="term" value="P:glycolipid biosynthetic process"/>
    <property type="evidence" value="ECO:0007669"/>
    <property type="project" value="UniProtKB-ARBA"/>
</dbReference>
<name>A0AAP4BTA4_9CORY</name>
<evidence type="ECO:0000313" key="8">
    <source>
        <dbReference type="Proteomes" id="UP001226160"/>
    </source>
</evidence>
<evidence type="ECO:0000256" key="5">
    <source>
        <dbReference type="ARBA" id="ARBA00023136"/>
    </source>
</evidence>
<keyword evidence="4" id="KW-0808">Transferase</keyword>
<keyword evidence="2" id="KW-1003">Cell membrane</keyword>
<sequence>MSITSRLGTRLPQREDIVAYGYFAGWSLVRRLPLSLTRKAFDKLADAVSKKGTGPEQLRKNLARVVGPENVTKQLVRDSMRSYFRYWLEAFRLPTMQHEDNLPQRLADGVSGRDAFDAALERGKGVVLALPHTGNWDMAGAFVVAHYGQFATVAERVKPESLFDAFVKYRNSMGFDVIPLTGGDQPPFSYLKQVLQDGGVVALLCERDLKNSGVIVDFFGEPASMAAGPAVLAKETGATLFAVHSWFQGADDGVSPNWGLAATHEIAVSDVQSTTQRLADALAENIASTPQDWHMLQPIWLRDLDPARMSEQQREALRAHEQVEN</sequence>
<dbReference type="Pfam" id="PF03279">
    <property type="entry name" value="Lip_A_acyltrans"/>
    <property type="match status" value="1"/>
</dbReference>
<dbReference type="PANTHER" id="PTHR30606:SF10">
    <property type="entry name" value="PHOSPHATIDYLINOSITOL MANNOSIDE ACYLTRANSFERASE"/>
    <property type="match status" value="1"/>
</dbReference>
<dbReference type="EMBL" id="JASNVP010000002">
    <property type="protein sequence ID" value="MDK4325353.1"/>
    <property type="molecule type" value="Genomic_DNA"/>
</dbReference>
<dbReference type="NCBIfam" id="NF005919">
    <property type="entry name" value="PRK07920.1"/>
    <property type="match status" value="1"/>
</dbReference>
<dbReference type="AlphaFoldDB" id="A0AAP4BTA4"/>
<evidence type="ECO:0000256" key="2">
    <source>
        <dbReference type="ARBA" id="ARBA00022475"/>
    </source>
</evidence>
<reference evidence="7" key="1">
    <citation type="submission" date="2023-05" db="EMBL/GenBank/DDBJ databases">
        <title>Metabolic capabilities are highly conserved among human nasal-associated Corynebacterium species in pangenomic analyses.</title>
        <authorList>
            <person name="Tran T.H."/>
            <person name="Roberts A.Q."/>
            <person name="Escapa I.F."/>
            <person name="Gao W."/>
            <person name="Conlan S."/>
            <person name="Kong H."/>
            <person name="Segre J.A."/>
            <person name="Kelly M.S."/>
            <person name="Lemon K.P."/>
        </authorList>
    </citation>
    <scope>NUCLEOTIDE SEQUENCE</scope>
    <source>
        <strain evidence="7">KPL2654</strain>
    </source>
</reference>
<evidence type="ECO:0000256" key="1">
    <source>
        <dbReference type="ARBA" id="ARBA00004533"/>
    </source>
</evidence>
<dbReference type="InterPro" id="IPR004960">
    <property type="entry name" value="LipA_acyltrans"/>
</dbReference>
<dbReference type="PANTHER" id="PTHR30606">
    <property type="entry name" value="LIPID A BIOSYNTHESIS LAUROYL ACYLTRANSFERASE"/>
    <property type="match status" value="1"/>
</dbReference>
<evidence type="ECO:0000256" key="3">
    <source>
        <dbReference type="ARBA" id="ARBA00022519"/>
    </source>
</evidence>
<keyword evidence="5" id="KW-0472">Membrane</keyword>
<dbReference type="Proteomes" id="UP001226160">
    <property type="component" value="Unassembled WGS sequence"/>
</dbReference>
<dbReference type="RefSeq" id="WP_144736306.1">
    <property type="nucleotide sequence ID" value="NZ_CP068160.1"/>
</dbReference>
<organism evidence="7 8">
    <name type="scientific">Corynebacterium propinquum</name>
    <dbReference type="NCBI Taxonomy" id="43769"/>
    <lineage>
        <taxon>Bacteria</taxon>
        <taxon>Bacillati</taxon>
        <taxon>Actinomycetota</taxon>
        <taxon>Actinomycetes</taxon>
        <taxon>Mycobacteriales</taxon>
        <taxon>Corynebacteriaceae</taxon>
        <taxon>Corynebacterium</taxon>
    </lineage>
</organism>
<evidence type="ECO:0000313" key="7">
    <source>
        <dbReference type="EMBL" id="MDK4325353.1"/>
    </source>
</evidence>
<accession>A0AAP4BTA4</accession>
<comment type="caution">
    <text evidence="7">The sequence shown here is derived from an EMBL/GenBank/DDBJ whole genome shotgun (WGS) entry which is preliminary data.</text>
</comment>
<dbReference type="GO" id="GO:0005886">
    <property type="term" value="C:plasma membrane"/>
    <property type="evidence" value="ECO:0007669"/>
    <property type="project" value="UniProtKB-SubCell"/>
</dbReference>
<gene>
    <name evidence="7" type="ORF">QPX54_02335</name>
</gene>
<keyword evidence="3" id="KW-0997">Cell inner membrane</keyword>
<dbReference type="CDD" id="cd07984">
    <property type="entry name" value="LPLAT_LABLAT-like"/>
    <property type="match status" value="1"/>
</dbReference>
<protein>
    <submittedName>
        <fullName evidence="7">Phosphatidylinositol mannoside acyltransferase</fullName>
    </submittedName>
</protein>
<dbReference type="GO" id="GO:0016746">
    <property type="term" value="F:acyltransferase activity"/>
    <property type="evidence" value="ECO:0007669"/>
    <property type="project" value="UniProtKB-KW"/>
</dbReference>
<evidence type="ECO:0000256" key="4">
    <source>
        <dbReference type="ARBA" id="ARBA00022679"/>
    </source>
</evidence>